<gene>
    <name evidence="1" type="ORF">T265_06470</name>
</gene>
<dbReference type="KEGG" id="ovi:T265_06470"/>
<name>A0A074ZG70_OPIVI</name>
<dbReference type="AlphaFoldDB" id="A0A074ZG70"/>
<sequence length="188" mass="20974">MGVATSMTRTFCGLPSIRLDAQCIFLQTPCGRNKNFNVKMLHFFAYMRRLKTPLICRHFFAICFNRCHLKIIGAHSALNFVCYGFGIIEAPTLFCVKNGCTTNAAGALQDQQKAVESEEAMTAGVQRIACHITPTVVTVNPAHCVVVLFRLVPWVSPHENKSLWVRSSGPIQKTQRRACYPVRKEGAL</sequence>
<reference evidence="1 2" key="1">
    <citation type="submission" date="2013-11" db="EMBL/GenBank/DDBJ databases">
        <title>Opisthorchis viverrini - life in the bile duct.</title>
        <authorList>
            <person name="Young N.D."/>
            <person name="Nagarajan N."/>
            <person name="Lin S.J."/>
            <person name="Korhonen P.K."/>
            <person name="Jex A.R."/>
            <person name="Hall R.S."/>
            <person name="Safavi-Hemami H."/>
            <person name="Kaewkong W."/>
            <person name="Bertrand D."/>
            <person name="Gao S."/>
            <person name="Seet Q."/>
            <person name="Wongkham S."/>
            <person name="Teh B.T."/>
            <person name="Wongkham C."/>
            <person name="Intapan P.M."/>
            <person name="Maleewong W."/>
            <person name="Yang X."/>
            <person name="Hu M."/>
            <person name="Wang Z."/>
            <person name="Hofmann A."/>
            <person name="Sternberg P.W."/>
            <person name="Tan P."/>
            <person name="Wang J."/>
            <person name="Gasser R.B."/>
        </authorList>
    </citation>
    <scope>NUCLEOTIDE SEQUENCE [LARGE SCALE GENOMIC DNA]</scope>
</reference>
<protein>
    <submittedName>
        <fullName evidence="1">Uncharacterized protein</fullName>
    </submittedName>
</protein>
<evidence type="ECO:0000313" key="1">
    <source>
        <dbReference type="EMBL" id="KER26276.1"/>
    </source>
</evidence>
<accession>A0A074ZG70</accession>
<dbReference type="Proteomes" id="UP000054324">
    <property type="component" value="Unassembled WGS sequence"/>
</dbReference>
<dbReference type="EMBL" id="KL596752">
    <property type="protein sequence ID" value="KER26276.1"/>
    <property type="molecule type" value="Genomic_DNA"/>
</dbReference>
<evidence type="ECO:0000313" key="2">
    <source>
        <dbReference type="Proteomes" id="UP000054324"/>
    </source>
</evidence>
<dbReference type="CTD" id="20320649"/>
<keyword evidence="2" id="KW-1185">Reference proteome</keyword>
<organism evidence="1 2">
    <name type="scientific">Opisthorchis viverrini</name>
    <name type="common">Southeast Asian liver fluke</name>
    <dbReference type="NCBI Taxonomy" id="6198"/>
    <lineage>
        <taxon>Eukaryota</taxon>
        <taxon>Metazoa</taxon>
        <taxon>Spiralia</taxon>
        <taxon>Lophotrochozoa</taxon>
        <taxon>Platyhelminthes</taxon>
        <taxon>Trematoda</taxon>
        <taxon>Digenea</taxon>
        <taxon>Opisthorchiida</taxon>
        <taxon>Opisthorchiata</taxon>
        <taxon>Opisthorchiidae</taxon>
        <taxon>Opisthorchis</taxon>
    </lineage>
</organism>
<dbReference type="RefSeq" id="XP_009170002.1">
    <property type="nucleotide sequence ID" value="XM_009171738.1"/>
</dbReference>
<proteinExistence type="predicted"/>
<dbReference type="OrthoDB" id="10612740at2759"/>
<dbReference type="GeneID" id="20320649"/>